<keyword evidence="1" id="KW-0812">Transmembrane</keyword>
<organism evidence="2 3">
    <name type="scientific">Maribacter luteus</name>
    <dbReference type="NCBI Taxonomy" id="2594478"/>
    <lineage>
        <taxon>Bacteria</taxon>
        <taxon>Pseudomonadati</taxon>
        <taxon>Bacteroidota</taxon>
        <taxon>Flavobacteriia</taxon>
        <taxon>Flavobacteriales</taxon>
        <taxon>Flavobacteriaceae</taxon>
        <taxon>Maribacter</taxon>
    </lineage>
</organism>
<feature type="transmembrane region" description="Helical" evidence="1">
    <location>
        <begin position="12"/>
        <end position="29"/>
    </location>
</feature>
<evidence type="ECO:0000313" key="3">
    <source>
        <dbReference type="Proteomes" id="UP000443153"/>
    </source>
</evidence>
<dbReference type="AlphaFoldDB" id="A0A6I2MPA6"/>
<comment type="caution">
    <text evidence="2">The sequence shown here is derived from an EMBL/GenBank/DDBJ whole genome shotgun (WGS) entry which is preliminary data.</text>
</comment>
<evidence type="ECO:0000256" key="1">
    <source>
        <dbReference type="SAM" id="Phobius"/>
    </source>
</evidence>
<dbReference type="EMBL" id="WKJH01000026">
    <property type="protein sequence ID" value="MRX65631.1"/>
    <property type="molecule type" value="Genomic_DNA"/>
</dbReference>
<sequence length="54" mass="5582">MEKKKINYAKVNIAFGILAVLGGIALMFLGQFIMGISGAVIGAVAAISGLKLMK</sequence>
<proteinExistence type="predicted"/>
<reference evidence="2 3" key="1">
    <citation type="submission" date="2019-11" db="EMBL/GenBank/DDBJ databases">
        <title>Maribacter lutea sp. nov., a marine bacterium isolated from intertidal sand.</title>
        <authorList>
            <person name="Liu A."/>
        </authorList>
    </citation>
    <scope>NUCLEOTIDE SEQUENCE [LARGE SCALE GENOMIC DNA]</scope>
    <source>
        <strain evidence="2 3">RZ05</strain>
    </source>
</reference>
<keyword evidence="1" id="KW-1133">Transmembrane helix</keyword>
<dbReference type="Proteomes" id="UP000443153">
    <property type="component" value="Unassembled WGS sequence"/>
</dbReference>
<keyword evidence="3" id="KW-1185">Reference proteome</keyword>
<accession>A0A6I2MPA6</accession>
<dbReference type="RefSeq" id="WP_154368662.1">
    <property type="nucleotide sequence ID" value="NZ_WKJH01000026.1"/>
</dbReference>
<name>A0A6I2MPA6_9FLAO</name>
<gene>
    <name evidence="2" type="ORF">GJ691_15870</name>
</gene>
<keyword evidence="1" id="KW-0472">Membrane</keyword>
<evidence type="ECO:0000313" key="2">
    <source>
        <dbReference type="EMBL" id="MRX65631.1"/>
    </source>
</evidence>
<protein>
    <submittedName>
        <fullName evidence="2">Uncharacterized protein</fullName>
    </submittedName>
</protein>